<evidence type="ECO:0000256" key="7">
    <source>
        <dbReference type="ARBA" id="ARBA00023065"/>
    </source>
</evidence>
<feature type="compositionally biased region" description="Basic residues" evidence="10">
    <location>
        <begin position="1043"/>
        <end position="1059"/>
    </location>
</feature>
<feature type="compositionally biased region" description="Basic residues" evidence="10">
    <location>
        <begin position="1111"/>
        <end position="1122"/>
    </location>
</feature>
<keyword evidence="4" id="KW-0677">Repeat</keyword>
<keyword evidence="2" id="KW-0813">Transport</keyword>
<keyword evidence="7" id="KW-0406">Ion transport</keyword>
<dbReference type="PROSITE" id="PS00018">
    <property type="entry name" value="EF_HAND_1"/>
    <property type="match status" value="2"/>
</dbReference>
<dbReference type="InterPro" id="IPR005821">
    <property type="entry name" value="Ion_trans_dom"/>
</dbReference>
<feature type="transmembrane region" description="Helical" evidence="11">
    <location>
        <begin position="1846"/>
        <end position="1869"/>
    </location>
</feature>
<feature type="transmembrane region" description="Helical" evidence="11">
    <location>
        <begin position="1436"/>
        <end position="1458"/>
    </location>
</feature>
<feature type="region of interest" description="Disordered" evidence="10">
    <location>
        <begin position="2082"/>
        <end position="2116"/>
    </location>
</feature>
<feature type="transmembrane region" description="Helical" evidence="11">
    <location>
        <begin position="677"/>
        <end position="700"/>
    </location>
</feature>
<dbReference type="Pfam" id="PF16905">
    <property type="entry name" value="GPHH"/>
    <property type="match status" value="1"/>
</dbReference>
<evidence type="ECO:0000256" key="8">
    <source>
        <dbReference type="ARBA" id="ARBA00023136"/>
    </source>
</evidence>
<dbReference type="Gene3D" id="3.80.10.10">
    <property type="entry name" value="Ribonuclease Inhibitor"/>
    <property type="match status" value="1"/>
</dbReference>
<keyword evidence="8 11" id="KW-0472">Membrane</keyword>
<feature type="region of interest" description="Disordered" evidence="10">
    <location>
        <begin position="1"/>
        <end position="33"/>
    </location>
</feature>
<dbReference type="CDD" id="cd00051">
    <property type="entry name" value="EFh"/>
    <property type="match status" value="1"/>
</dbReference>
<feature type="domain" description="EF-hand" evidence="12">
    <location>
        <begin position="1146"/>
        <end position="1181"/>
    </location>
</feature>
<keyword evidence="5" id="KW-0106">Calcium</keyword>
<feature type="transmembrane region" description="Helical" evidence="11">
    <location>
        <begin position="1619"/>
        <end position="1644"/>
    </location>
</feature>
<dbReference type="PANTHER" id="PTHR10037">
    <property type="entry name" value="VOLTAGE-GATED CATION CHANNEL CALCIUM AND SODIUM"/>
    <property type="match status" value="1"/>
</dbReference>
<dbReference type="Proteomes" id="UP001230188">
    <property type="component" value="Unassembled WGS sequence"/>
</dbReference>
<keyword evidence="14" id="KW-1185">Reference proteome</keyword>
<feature type="transmembrane region" description="Helical" evidence="11">
    <location>
        <begin position="1296"/>
        <end position="1314"/>
    </location>
</feature>
<dbReference type="Pfam" id="PF00520">
    <property type="entry name" value="Ion_trans"/>
    <property type="match status" value="4"/>
</dbReference>
<evidence type="ECO:0000256" key="1">
    <source>
        <dbReference type="ARBA" id="ARBA00004141"/>
    </source>
</evidence>
<comment type="caution">
    <text evidence="13">The sequence shown here is derived from an EMBL/GenBank/DDBJ whole genome shotgun (WGS) entry which is preliminary data.</text>
</comment>
<accession>A0AAD7XM40</accession>
<feature type="transmembrane region" description="Helical" evidence="11">
    <location>
        <begin position="523"/>
        <end position="543"/>
    </location>
</feature>
<dbReference type="InterPro" id="IPR011992">
    <property type="entry name" value="EF-hand-dom_pair"/>
</dbReference>
<evidence type="ECO:0000256" key="5">
    <source>
        <dbReference type="ARBA" id="ARBA00022837"/>
    </source>
</evidence>
<dbReference type="Pfam" id="PF13499">
    <property type="entry name" value="EF-hand_7"/>
    <property type="match status" value="1"/>
</dbReference>
<dbReference type="PROSITE" id="PS50222">
    <property type="entry name" value="EF_HAND_2"/>
    <property type="match status" value="3"/>
</dbReference>
<gene>
    <name evidence="13" type="ORF">CTAYLR_000277</name>
</gene>
<evidence type="ECO:0000256" key="6">
    <source>
        <dbReference type="ARBA" id="ARBA00022989"/>
    </source>
</evidence>
<dbReference type="PANTHER" id="PTHR10037:SF62">
    <property type="entry name" value="SODIUM CHANNEL PROTEIN 60E"/>
    <property type="match status" value="1"/>
</dbReference>
<dbReference type="InterPro" id="IPR032675">
    <property type="entry name" value="LRR_dom_sf"/>
</dbReference>
<reference evidence="13" key="1">
    <citation type="submission" date="2023-01" db="EMBL/GenBank/DDBJ databases">
        <title>Metagenome sequencing of chrysophaentin producing Chrysophaeum taylorii.</title>
        <authorList>
            <person name="Davison J."/>
            <person name="Bewley C."/>
        </authorList>
    </citation>
    <scope>NUCLEOTIDE SEQUENCE</scope>
    <source>
        <strain evidence="13">NIES-1699</strain>
    </source>
</reference>
<dbReference type="InterPro" id="IPR002048">
    <property type="entry name" value="EF_hand_dom"/>
</dbReference>
<dbReference type="SMART" id="SM00054">
    <property type="entry name" value="EFh"/>
    <property type="match status" value="3"/>
</dbReference>
<feature type="transmembrane region" description="Helical" evidence="11">
    <location>
        <begin position="1326"/>
        <end position="1350"/>
    </location>
</feature>
<sequence length="2654" mass="298742">MDDDELPHRPTVAGDGDEEAPSSPHVEKDDAELREEEGNTPVFFLDNEVACLCLSRTTPLRRVARRIVASRQFEIVVLVSVILSAVVLGLVDYRRVNDNPQSERFEEPRTTGWRNRVVELSDWVFGIFFTVECVLKIMASGFRGSPRAYTGDRWNCFDFFLVVTWLLEVVLENLLRVRHGLSFGGIRIFRLLRPLRTISTFPKLKRVATGIALAAPQLASLLGFLCVVFVVFCTAGVVLFGDGAQHGRCRLTPYPVTLDYDRSVHGTNYSAFRCLDRRDTFGRISHHPRWSKSDSPWKEARDCYWPLDDGDTRLCSLGNNGQHECARHTRRIEHVDWRWCGSDFDAKGNRRFKRTELFSSYFVAGENPYFYPSHSPLWNLNGVGVDPATWNQRLRWGFMNYDNLLRAVITNFVIISLEGWKDILAMIQDASGETLGGIYVYLLIIFGALAGINIFIAVLEEAYTRASLLESASVRLRAASSRDERRPPDSFSDQPSDRSSLACSFVHWRAPPSSWFTRILESGVLEVLAAVAIVITLVCLSMFHRHMPDQEEFALSLILSVCHIFFLFECVVKMAVLSPAKYWSTTSLIFDGTISIWAIVEVVLMNAVPGNTRSRRLASRRFAILSTVRLSRVLRVVDSRTVGIAESNACLSAIGFPKFAKVLTTALVLIWETLRDVVNILLLLAVFSYSYALLGMQLFANRLYYGPSYKTINVAHPWFDGALGRYANFDTIGNALVTIYLILIGDKFTELFSALWRGSGAVAVIYTLTLVFFGRWILLNLFLSILLSNAARIDQCDEIERDSQIRGVTSLHELQTGYSISRDPSGMLRTAEGSLLFAVCASLDETTHCDETPRASLRHPRIGLFQNESSSHQSDTRYFPSSPLARNPLQRRRGSSSERVHGSSPLRNRCVRFEAAFAALAPLNHEFRRSVKCSYCFGKENESDDQQIFHYHGDESRPLAPLVQVVARADDSKSDASISPNAIAENGDTSLLLEPRDDLVSALNPRQPERTRRALLGLSNADSPHDERTVSRGLVAWWEQQQHHHQHHQHQHHQHHQHQQQHPDHPPSSGERPSRNVSYGRDQGGIARVERVESKRESDSLTSPFTEATPRRRRGSMYKRGRARQSIDLMRRCVRRFAESKGRRAGTGPDFAYVFKIFDHDKSGAITIDELKRGTLALDVRLNDRQLKLMIEVVDADGDGVISYAEFLHFFGPRASNFHERLVEGEIELLQNMRVQETSSMFLGGEVKAQFADGSMWAFASVFPLEPGKSLGLFSPTSNIRLSCARLAEWPYFERIILFLVGISCIALILDAPLMNPKNNIRRVAIWLDSGLTVIFVGEVAIKVVASGLYTLGPRAYLRSGFNVLDVIAVGSALTYDVFTLLTRYSTSGDSPRNGLYLRILNAARVLRATRALRAVRFFSGLRKLIEAFAEALPNILQVGLIVLLMLYISAILFRTLLEGHLETCKGPGATDAYLDYDTQIWYNQGFRKILRHPRAWNDVSNETKDLFGPGSSVPGYAARFCTGFFDNEDDWVAQGRPYPCCVAGGVDGYDNANRPTPQEVCRCFGYSWGKDQPARFDNLVLAMKALMAVATGSIADLMFAATAIRGRHDVSKADERPIWYFFCIAFQVVASLVFFNLFVASTVEAFITIRKRRQLQADESLFVTSEQQTWAEHVKRVMDVQPEIRLKHRARTQQKRIVGLWWVTTTRFNYALCACVCLDFIVLSTTYFGQPDSLTTFLEMATYASHLVFNTEVVLKILALSWAFYTASFSNCFDFALVFVGDAVLVFRLANAAIRRRSVSYWLQVLETLPRLLRVVRIARLAKHARHFESPRRIIQATVHLAPALAYMLLLVFVGFFVFSIIGVQLFSTVAFHGANDHHMNFRSLGSGFMTVLMLATNESWDRWMSAAAHRTSGCRNYPEWDRNICGFRDRPGCDIAQGDASEVCLEQPGATERDCINPLNGCGTQLSYVYVLIFMVCMNFVLTNLFIGVILESFKTSKAKSEAGDKTFFSSKVVRDFMKRWSRCDPRGTGEIKRADLRNLLEDLGEPLGFGKTPDERERLAKFWEREYAPYNHRRRSRLVSSRSSRAMCHPSFPDMPDEDEDEDEEATSTFEPENVPDFSEIGNLILDVNDATLIFQRLKDRNLFHLARTSSITDMSAPSVDSRRISTLDRRRTSLKTDSNNTPLSSHPSFNEHWWFPALLRKLLCRCSFFSAARGRTDETQWLRRVGSIAGRKTSRHIRNARCHIHDVLLSLVTEMRFNTIMPSSTIVHSSTHADKKREKEATKRMRENEAFMLTVIAIAQLDLVPFNTRNLVLANLHCTPDAIGHRIARHRVSIRTLDMHGTALSGMGTDVLCDALEHVGVNYLRVVQLAKCEIGSPGLRSIAQVLHAAPSLVHLDVSSNDLDCLAISPLAMLVESLVAPERLERRFALFVGDNPRLTKQPRLNCGRHGMTLTRIVRDITALAKSFDVNAIIAANAEVYNSWLVERARTLARSSADWSLSLLAAGRLALSLRGCALGDFFVQSTGDDDEDRVDDNAPDTTIDGTASVSSPAHVLIELAAAPFVCIDLASNNLSDVHAQHLALGLLRRSRRLLRFDLRNNPHISVKGREELMQAGLASNLHRLRPDVFLFGQFRPTSVSLRTSQPADNGAL</sequence>
<dbReference type="InterPro" id="IPR031649">
    <property type="entry name" value="GPHH_dom"/>
</dbReference>
<feature type="domain" description="EF-hand" evidence="12">
    <location>
        <begin position="1182"/>
        <end position="1217"/>
    </location>
</feature>
<dbReference type="EMBL" id="JAQMWT010000344">
    <property type="protein sequence ID" value="KAJ8603746.1"/>
    <property type="molecule type" value="Genomic_DNA"/>
</dbReference>
<protein>
    <recommendedName>
        <fullName evidence="12">EF-hand domain-containing protein</fullName>
    </recommendedName>
</protein>
<dbReference type="GO" id="GO:0001518">
    <property type="term" value="C:voltage-gated sodium channel complex"/>
    <property type="evidence" value="ECO:0007669"/>
    <property type="project" value="TreeGrafter"/>
</dbReference>
<keyword evidence="3 11" id="KW-0812">Transmembrane</keyword>
<evidence type="ECO:0000259" key="12">
    <source>
        <dbReference type="PROSITE" id="PS50222"/>
    </source>
</evidence>
<keyword evidence="9" id="KW-0407">Ion channel</keyword>
<evidence type="ECO:0000256" key="3">
    <source>
        <dbReference type="ARBA" id="ARBA00022692"/>
    </source>
</evidence>
<feature type="compositionally biased region" description="Basic and acidic residues" evidence="10">
    <location>
        <begin position="1088"/>
        <end position="1099"/>
    </location>
</feature>
<keyword evidence="6 11" id="KW-1133">Transmembrane helix</keyword>
<feature type="transmembrane region" description="Helical" evidence="11">
    <location>
        <begin position="1586"/>
        <end position="1607"/>
    </location>
</feature>
<feature type="transmembrane region" description="Helical" evidence="11">
    <location>
        <begin position="218"/>
        <end position="240"/>
    </location>
</feature>
<dbReference type="SUPFAM" id="SSF52047">
    <property type="entry name" value="RNI-like"/>
    <property type="match status" value="1"/>
</dbReference>
<name>A0AAD7XM40_9STRA</name>
<feature type="transmembrane region" description="Helical" evidence="11">
    <location>
        <begin position="438"/>
        <end position="459"/>
    </location>
</feature>
<dbReference type="GO" id="GO:0005509">
    <property type="term" value="F:calcium ion binding"/>
    <property type="evidence" value="ECO:0007669"/>
    <property type="project" value="InterPro"/>
</dbReference>
<dbReference type="InterPro" id="IPR018247">
    <property type="entry name" value="EF_Hand_1_Ca_BS"/>
</dbReference>
<feature type="region of interest" description="Disordered" evidence="10">
    <location>
        <begin position="1040"/>
        <end position="1122"/>
    </location>
</feature>
<comment type="subcellular location">
    <subcellularLocation>
        <location evidence="1">Membrane</location>
        <topology evidence="1">Multi-pass membrane protein</topology>
    </subcellularLocation>
</comment>
<evidence type="ECO:0000313" key="14">
    <source>
        <dbReference type="Proteomes" id="UP001230188"/>
    </source>
</evidence>
<feature type="transmembrane region" description="Helical" evidence="11">
    <location>
        <begin position="1773"/>
        <end position="1795"/>
    </location>
</feature>
<dbReference type="InterPro" id="IPR027359">
    <property type="entry name" value="Volt_channel_dom_sf"/>
</dbReference>
<feature type="transmembrane region" description="Helical" evidence="11">
    <location>
        <begin position="154"/>
        <end position="171"/>
    </location>
</feature>
<feature type="domain" description="EF-hand" evidence="12">
    <location>
        <begin position="2014"/>
        <end position="2049"/>
    </location>
</feature>
<evidence type="ECO:0000313" key="13">
    <source>
        <dbReference type="EMBL" id="KAJ8603746.1"/>
    </source>
</evidence>
<feature type="transmembrane region" description="Helical" evidence="11">
    <location>
        <begin position="123"/>
        <end position="142"/>
    </location>
</feature>
<evidence type="ECO:0000256" key="10">
    <source>
        <dbReference type="SAM" id="MobiDB-lite"/>
    </source>
</evidence>
<dbReference type="Gene3D" id="1.10.287.70">
    <property type="match status" value="4"/>
</dbReference>
<dbReference type="Gene3D" id="1.20.120.350">
    <property type="entry name" value="Voltage-gated potassium channels. Chain C"/>
    <property type="match status" value="4"/>
</dbReference>
<feature type="region of interest" description="Disordered" evidence="10">
    <location>
        <begin position="866"/>
        <end position="903"/>
    </location>
</feature>
<evidence type="ECO:0000256" key="9">
    <source>
        <dbReference type="ARBA" id="ARBA00023303"/>
    </source>
</evidence>
<feature type="transmembrane region" description="Helical" evidence="11">
    <location>
        <begin position="1698"/>
        <end position="1724"/>
    </location>
</feature>
<evidence type="ECO:0000256" key="11">
    <source>
        <dbReference type="SAM" id="Phobius"/>
    </source>
</evidence>
<dbReference type="GO" id="GO:0005248">
    <property type="term" value="F:voltage-gated sodium channel activity"/>
    <property type="evidence" value="ECO:0007669"/>
    <property type="project" value="TreeGrafter"/>
</dbReference>
<dbReference type="SUPFAM" id="SSF81324">
    <property type="entry name" value="Voltage-gated potassium channels"/>
    <property type="match status" value="4"/>
</dbReference>
<dbReference type="GO" id="GO:0022843">
    <property type="term" value="F:voltage-gated monoatomic cation channel activity"/>
    <property type="evidence" value="ECO:0007669"/>
    <property type="project" value="UniProtKB-ARBA"/>
</dbReference>
<feature type="transmembrane region" description="Helical" evidence="11">
    <location>
        <begin position="1970"/>
        <end position="1993"/>
    </location>
</feature>
<feature type="transmembrane region" description="Helical" evidence="11">
    <location>
        <begin position="73"/>
        <end position="91"/>
    </location>
</feature>
<feature type="transmembrane region" description="Helical" evidence="11">
    <location>
        <begin position="764"/>
        <end position="787"/>
    </location>
</feature>
<feature type="transmembrane region" description="Helical" evidence="11">
    <location>
        <begin position="588"/>
        <end position="608"/>
    </location>
</feature>
<dbReference type="Gene3D" id="1.10.238.10">
    <property type="entry name" value="EF-hand"/>
    <property type="match status" value="2"/>
</dbReference>
<organism evidence="13 14">
    <name type="scientific">Chrysophaeum taylorii</name>
    <dbReference type="NCBI Taxonomy" id="2483200"/>
    <lineage>
        <taxon>Eukaryota</taxon>
        <taxon>Sar</taxon>
        <taxon>Stramenopiles</taxon>
        <taxon>Ochrophyta</taxon>
        <taxon>Pelagophyceae</taxon>
        <taxon>Pelagomonadales</taxon>
        <taxon>Pelagomonadaceae</taxon>
        <taxon>Chrysophaeum</taxon>
    </lineage>
</organism>
<dbReference type="SUPFAM" id="SSF47473">
    <property type="entry name" value="EF-hand"/>
    <property type="match status" value="1"/>
</dbReference>
<feature type="transmembrane region" description="Helical" evidence="11">
    <location>
        <begin position="726"/>
        <end position="743"/>
    </location>
</feature>
<proteinExistence type="predicted"/>
<feature type="transmembrane region" description="Helical" evidence="11">
    <location>
        <begin position="1881"/>
        <end position="1898"/>
    </location>
</feature>
<evidence type="ECO:0000256" key="4">
    <source>
        <dbReference type="ARBA" id="ARBA00022737"/>
    </source>
</evidence>
<dbReference type="InterPro" id="IPR043203">
    <property type="entry name" value="VGCC_Ca_Na"/>
</dbReference>
<feature type="transmembrane region" description="Helical" evidence="11">
    <location>
        <begin position="555"/>
        <end position="576"/>
    </location>
</feature>
<feature type="compositionally biased region" description="Acidic residues" evidence="10">
    <location>
        <begin position="2098"/>
        <end position="2109"/>
    </location>
</feature>
<evidence type="ECO:0000256" key="2">
    <source>
        <dbReference type="ARBA" id="ARBA00022448"/>
    </source>
</evidence>